<feature type="transmembrane region" description="Helical" evidence="1">
    <location>
        <begin position="42"/>
        <end position="60"/>
    </location>
</feature>
<evidence type="ECO:0000259" key="2">
    <source>
        <dbReference type="PROSITE" id="PS00028"/>
    </source>
</evidence>
<feature type="domain" description="C2H2-type" evidence="2">
    <location>
        <begin position="134"/>
        <end position="155"/>
    </location>
</feature>
<accession>A0A1Y2GGA7</accession>
<evidence type="ECO:0000313" key="3">
    <source>
        <dbReference type="EMBL" id="ORZ10018.1"/>
    </source>
</evidence>
<reference evidence="3 4" key="1">
    <citation type="submission" date="2016-07" db="EMBL/GenBank/DDBJ databases">
        <title>Pervasive Adenine N6-methylation of Active Genes in Fungi.</title>
        <authorList>
            <consortium name="DOE Joint Genome Institute"/>
            <person name="Mondo S.J."/>
            <person name="Dannebaum R.O."/>
            <person name="Kuo R.C."/>
            <person name="Labutti K."/>
            <person name="Haridas S."/>
            <person name="Kuo A."/>
            <person name="Salamov A."/>
            <person name="Ahrendt S.R."/>
            <person name="Lipzen A."/>
            <person name="Sullivan W."/>
            <person name="Andreopoulos W.B."/>
            <person name="Clum A."/>
            <person name="Lindquist E."/>
            <person name="Daum C."/>
            <person name="Ramamoorthy G.K."/>
            <person name="Gryganskyi A."/>
            <person name="Culley D."/>
            <person name="Magnuson J.K."/>
            <person name="James T.Y."/>
            <person name="O'Malley M.A."/>
            <person name="Stajich J.E."/>
            <person name="Spatafora J.W."/>
            <person name="Visel A."/>
            <person name="Grigoriev I.V."/>
        </authorList>
    </citation>
    <scope>NUCLEOTIDE SEQUENCE [LARGE SCALE GENOMIC DNA]</scope>
    <source>
        <strain evidence="3 4">NRRL 3116</strain>
    </source>
</reference>
<evidence type="ECO:0000313" key="4">
    <source>
        <dbReference type="Proteomes" id="UP000193648"/>
    </source>
</evidence>
<dbReference type="PROSITE" id="PS00028">
    <property type="entry name" value="ZINC_FINGER_C2H2_1"/>
    <property type="match status" value="1"/>
</dbReference>
<dbReference type="GeneID" id="33570816"/>
<dbReference type="AlphaFoldDB" id="A0A1Y2GGA7"/>
<dbReference type="InterPro" id="IPR013087">
    <property type="entry name" value="Znf_C2H2_type"/>
</dbReference>
<dbReference type="RefSeq" id="XP_021879108.1">
    <property type="nucleotide sequence ID" value="XM_022028973.1"/>
</dbReference>
<comment type="caution">
    <text evidence="3">The sequence shown here is derived from an EMBL/GenBank/DDBJ whole genome shotgun (WGS) entry which is preliminary data.</text>
</comment>
<proteinExistence type="predicted"/>
<organism evidence="3 4">
    <name type="scientific">Lobosporangium transversale</name>
    <dbReference type="NCBI Taxonomy" id="64571"/>
    <lineage>
        <taxon>Eukaryota</taxon>
        <taxon>Fungi</taxon>
        <taxon>Fungi incertae sedis</taxon>
        <taxon>Mucoromycota</taxon>
        <taxon>Mortierellomycotina</taxon>
        <taxon>Mortierellomycetes</taxon>
        <taxon>Mortierellales</taxon>
        <taxon>Mortierellaceae</taxon>
        <taxon>Lobosporangium</taxon>
    </lineage>
</organism>
<keyword evidence="1" id="KW-1133">Transmembrane helix</keyword>
<keyword evidence="4" id="KW-1185">Reference proteome</keyword>
<protein>
    <recommendedName>
        <fullName evidence="2">C2H2-type domain-containing protein</fullName>
    </recommendedName>
</protein>
<evidence type="ECO:0000256" key="1">
    <source>
        <dbReference type="SAM" id="Phobius"/>
    </source>
</evidence>
<dbReference type="Proteomes" id="UP000193648">
    <property type="component" value="Unassembled WGS sequence"/>
</dbReference>
<dbReference type="InParanoid" id="A0A1Y2GGA7"/>
<dbReference type="EMBL" id="MCFF01000032">
    <property type="protein sequence ID" value="ORZ10018.1"/>
    <property type="molecule type" value="Genomic_DNA"/>
</dbReference>
<keyword evidence="1" id="KW-0472">Membrane</keyword>
<name>A0A1Y2GGA7_9FUNG</name>
<sequence>MGSIPAMLSECLSTAYTYIRVLRNHRDQMVYTTGFVKRDGEFGYFAAVEAGLFLLFWYAVRLRNHKRDAHPGKVLVSVADAFGNVTRVDLGPVNCDFTCPVCKEGGIRPGQGIIKHTDSHLTNASCTEGTNNQCFICGVSFKTAQELDKHYGDDHSEFEKASVDNEKYDNNNARA</sequence>
<keyword evidence="1" id="KW-0812">Transmembrane</keyword>
<gene>
    <name evidence="3" type="ORF">BCR41DRAFT_398559</name>
</gene>